<proteinExistence type="predicted"/>
<gene>
    <name evidence="1" type="ORF">SPSIL_001130</name>
</gene>
<organism evidence="1 2">
    <name type="scientific">Sporomusa silvacetica DSM 10669</name>
    <dbReference type="NCBI Taxonomy" id="1123289"/>
    <lineage>
        <taxon>Bacteria</taxon>
        <taxon>Bacillati</taxon>
        <taxon>Bacillota</taxon>
        <taxon>Negativicutes</taxon>
        <taxon>Selenomonadales</taxon>
        <taxon>Sporomusaceae</taxon>
        <taxon>Sporomusa</taxon>
    </lineage>
</organism>
<dbReference type="EMBL" id="CP155573">
    <property type="protein sequence ID" value="XFO64024.1"/>
    <property type="molecule type" value="Genomic_DNA"/>
</dbReference>
<protein>
    <submittedName>
        <fullName evidence="1">Uncharacterized protein</fullName>
    </submittedName>
</protein>
<evidence type="ECO:0000313" key="2">
    <source>
        <dbReference type="Proteomes" id="UP000216752"/>
    </source>
</evidence>
<dbReference type="RefSeq" id="WP_211289547.1">
    <property type="nucleotide sequence ID" value="NZ_CP155573.1"/>
</dbReference>
<reference evidence="1" key="1">
    <citation type="submission" date="2024-05" db="EMBL/GenBank/DDBJ databases">
        <title>Isolation and characterization of Sporomusa carbonis sp. nov., a carboxydotrophic hydrogenogen in the genus of Sporomusa isolated from a charcoal burning pile.</title>
        <authorList>
            <person name="Boeer T."/>
            <person name="Rosenbaum F."/>
            <person name="Eysell L."/>
            <person name="Mueller V."/>
            <person name="Daniel R."/>
            <person name="Poehlein A."/>
        </authorList>
    </citation>
    <scope>NUCLEOTIDE SEQUENCE [LARGE SCALE GENOMIC DNA]</scope>
    <source>
        <strain evidence="1">DSM 10669</strain>
    </source>
</reference>
<name>A0ABZ3IEA7_9FIRM</name>
<evidence type="ECO:0000313" key="1">
    <source>
        <dbReference type="EMBL" id="XFO64024.1"/>
    </source>
</evidence>
<sequence>MNKNPLLPKLHSITEEFGTTLADIGNLSKCIEDVKNAALDSDTGPEDPENFKELRDRLEKANRKLPPLYREAVFNPYVKCLNELGEEGFNKILLMDRMKTGLAGMMIDIAHAILQNGEGYCEWATDAFQEVVSDIYDGFLSSENRTGVKPPDKCVIPPLVKWGNPNFGPYTWPIDATTTFEIQTSIVNLPPANAKGGLLAWATLGHETGGHDILHADTGLTAQLQESVRSALKEKNIGHGLPEYWSARIDETASDILGILNMGPAAGIGLIGYFRGLNYAYIGKPVLRNNGPESDLHPADILRGYLAASAVGLLNFSGADNWAKIIEDETNKDLSEINIAGKKINIEDARESTKIVASTIMHTTLQSLENHNLAQIQNWYDQDENITNYLRSLLITDNPLPIDYKQNIYATHVVAAAVMAALVKDADIPSIFKRMQAILKTMHDGNPSWGPLYVQYSGNIVPCVVYSRSIEYPFTE</sequence>
<accession>A0ABZ3IEA7</accession>
<keyword evidence="2" id="KW-1185">Reference proteome</keyword>
<dbReference type="Proteomes" id="UP000216752">
    <property type="component" value="Chromosome"/>
</dbReference>